<proteinExistence type="predicted"/>
<reference evidence="4" key="1">
    <citation type="journal article" date="2023" name="Commun. Biol.">
        <title>Genome analysis of Parmales, the sister group of diatoms, reveals the evolutionary specialization of diatoms from phago-mixotrophs to photoautotrophs.</title>
        <authorList>
            <person name="Ban H."/>
            <person name="Sato S."/>
            <person name="Yoshikawa S."/>
            <person name="Yamada K."/>
            <person name="Nakamura Y."/>
            <person name="Ichinomiya M."/>
            <person name="Sato N."/>
            <person name="Blanc-Mathieu R."/>
            <person name="Endo H."/>
            <person name="Kuwata A."/>
            <person name="Ogata H."/>
        </authorList>
    </citation>
    <scope>NUCLEOTIDE SEQUENCE [LARGE SCALE GENOMIC DNA]</scope>
</reference>
<dbReference type="PANTHER" id="PTHR42707">
    <property type="entry name" value="ACYL-COA DEHYDROGENASE"/>
    <property type="match status" value="1"/>
</dbReference>
<gene>
    <name evidence="3" type="ORF">TrCOL_g2395</name>
</gene>
<dbReference type="SUPFAM" id="SSF47203">
    <property type="entry name" value="Acyl-CoA dehydrogenase C-terminal domain-like"/>
    <property type="match status" value="1"/>
</dbReference>
<keyword evidence="1" id="KW-0285">Flavoprotein</keyword>
<dbReference type="Gene3D" id="1.20.140.10">
    <property type="entry name" value="Butyryl-CoA Dehydrogenase, subunit A, domain 3"/>
    <property type="match status" value="1"/>
</dbReference>
<organism evidence="3 4">
    <name type="scientific">Triparma columacea</name>
    <dbReference type="NCBI Taxonomy" id="722753"/>
    <lineage>
        <taxon>Eukaryota</taxon>
        <taxon>Sar</taxon>
        <taxon>Stramenopiles</taxon>
        <taxon>Ochrophyta</taxon>
        <taxon>Bolidophyceae</taxon>
        <taxon>Parmales</taxon>
        <taxon>Triparmaceae</taxon>
        <taxon>Triparma</taxon>
    </lineage>
</organism>
<sequence length="258" mass="28384">MVNRTRLDCGIGSAGGMDRALGIAKEHTERREAFGSPLCDQPLMSHLLLDLTLESKASTLLTLRLSRTLDPLSPGPGCSKSLSRIGVPAMKFFVTKRQPNFVYECMEILGGNGYTESWPMARLFRGSPLNSIWEGSGNVVALDVVRTIRGSGGKNSFKALEDNMEGVKGLDKNLDKHWEITLDMMERLASDTTDQAVAEFYGGKSRLISLLGCRGLRWLEGGWGILWRTMRRACLLQAGLGKGRRGKLTLIEAYMGTL</sequence>
<dbReference type="AlphaFoldDB" id="A0A9W7FUY2"/>
<evidence type="ECO:0000259" key="2">
    <source>
        <dbReference type="Pfam" id="PF00441"/>
    </source>
</evidence>
<feature type="domain" description="Acyl-CoA dehydrogenase/oxidase C-terminal" evidence="2">
    <location>
        <begin position="3"/>
        <end position="146"/>
    </location>
</feature>
<dbReference type="Proteomes" id="UP001165065">
    <property type="component" value="Unassembled WGS sequence"/>
</dbReference>
<evidence type="ECO:0000313" key="3">
    <source>
        <dbReference type="EMBL" id="GMI21291.1"/>
    </source>
</evidence>
<keyword evidence="4" id="KW-1185">Reference proteome</keyword>
<evidence type="ECO:0000313" key="4">
    <source>
        <dbReference type="Proteomes" id="UP001165065"/>
    </source>
</evidence>
<protein>
    <recommendedName>
        <fullName evidence="2">Acyl-CoA dehydrogenase/oxidase C-terminal domain-containing protein</fullName>
    </recommendedName>
</protein>
<dbReference type="GO" id="GO:0003995">
    <property type="term" value="F:acyl-CoA dehydrogenase activity"/>
    <property type="evidence" value="ECO:0007669"/>
    <property type="project" value="TreeGrafter"/>
</dbReference>
<dbReference type="InterPro" id="IPR036250">
    <property type="entry name" value="AcylCo_DH-like_C"/>
</dbReference>
<evidence type="ECO:0000256" key="1">
    <source>
        <dbReference type="ARBA" id="ARBA00022630"/>
    </source>
</evidence>
<dbReference type="InterPro" id="IPR009075">
    <property type="entry name" value="AcylCo_DH/oxidase_C"/>
</dbReference>
<name>A0A9W7FUY2_9STRA</name>
<dbReference type="EMBL" id="BRYA01000528">
    <property type="protein sequence ID" value="GMI21291.1"/>
    <property type="molecule type" value="Genomic_DNA"/>
</dbReference>
<dbReference type="PANTHER" id="PTHR42707:SF2">
    <property type="entry name" value="ACD11 DEHYDROGENASE"/>
    <property type="match status" value="1"/>
</dbReference>
<dbReference type="OrthoDB" id="10251155at2759"/>
<dbReference type="Pfam" id="PF00441">
    <property type="entry name" value="Acyl-CoA_dh_1"/>
    <property type="match status" value="1"/>
</dbReference>
<accession>A0A9W7FUY2</accession>
<comment type="caution">
    <text evidence="3">The sequence shown here is derived from an EMBL/GenBank/DDBJ whole genome shotgun (WGS) entry which is preliminary data.</text>
</comment>
<dbReference type="InterPro" id="IPR052904">
    <property type="entry name" value="Acyl-CoA_dehydrogenase-like"/>
</dbReference>